<reference evidence="2" key="1">
    <citation type="submission" date="2021-01" db="EMBL/GenBank/DDBJ databases">
        <authorList>
            <consortium name="Genoscope - CEA"/>
            <person name="William W."/>
        </authorList>
    </citation>
    <scope>NUCLEOTIDE SEQUENCE</scope>
</reference>
<keyword evidence="1" id="KW-1133">Transmembrane helix</keyword>
<feature type="transmembrane region" description="Helical" evidence="1">
    <location>
        <begin position="77"/>
        <end position="100"/>
    </location>
</feature>
<evidence type="ECO:0000256" key="1">
    <source>
        <dbReference type="SAM" id="Phobius"/>
    </source>
</evidence>
<keyword evidence="3" id="KW-1185">Reference proteome</keyword>
<dbReference type="AlphaFoldDB" id="A0A8S1N4S8"/>
<feature type="transmembrane region" description="Helical" evidence="1">
    <location>
        <begin position="20"/>
        <end position="41"/>
    </location>
</feature>
<accession>A0A8S1N4S8</accession>
<proteinExistence type="predicted"/>
<dbReference type="OMA" id="GYVAYKH"/>
<dbReference type="EMBL" id="CAJJDM010000076">
    <property type="protein sequence ID" value="CAD8085131.1"/>
    <property type="molecule type" value="Genomic_DNA"/>
</dbReference>
<sequence length="105" mass="10232">MDQQEKKPGFWQNIKQGSYITGIVAGTGTVLTKAGLAIYGFSSVGPVAGSMAAAAQASIGNVAAGSLFALAQGTAMAGIGAIALPAVGVGAAIGGGYVAYKQIKK</sequence>
<keyword evidence="1" id="KW-0812">Transmembrane</keyword>
<name>A0A8S1N4S8_PARPR</name>
<organism evidence="2 3">
    <name type="scientific">Paramecium primaurelia</name>
    <dbReference type="NCBI Taxonomy" id="5886"/>
    <lineage>
        <taxon>Eukaryota</taxon>
        <taxon>Sar</taxon>
        <taxon>Alveolata</taxon>
        <taxon>Ciliophora</taxon>
        <taxon>Intramacronucleata</taxon>
        <taxon>Oligohymenophorea</taxon>
        <taxon>Peniculida</taxon>
        <taxon>Parameciidae</taxon>
        <taxon>Paramecium</taxon>
    </lineage>
</organism>
<keyword evidence="1" id="KW-0472">Membrane</keyword>
<protein>
    <submittedName>
        <fullName evidence="2">Uncharacterized protein</fullName>
    </submittedName>
</protein>
<gene>
    <name evidence="2" type="ORF">PPRIM_AZ9-3.1.T0730175</name>
</gene>
<dbReference type="Proteomes" id="UP000688137">
    <property type="component" value="Unassembled WGS sequence"/>
</dbReference>
<evidence type="ECO:0000313" key="3">
    <source>
        <dbReference type="Proteomes" id="UP000688137"/>
    </source>
</evidence>
<evidence type="ECO:0000313" key="2">
    <source>
        <dbReference type="EMBL" id="CAD8085131.1"/>
    </source>
</evidence>
<comment type="caution">
    <text evidence="2">The sequence shown here is derived from an EMBL/GenBank/DDBJ whole genome shotgun (WGS) entry which is preliminary data.</text>
</comment>